<reference evidence="1" key="7">
    <citation type="journal article" date="2005" name="Science">
        <title>The Transcriptional Landscape of the Mammalian Genome.</title>
        <authorList>
            <consortium name="The FANTOM Consortium"/>
            <consortium name="Riken Genome Exploration Research Group and Genome Science Group (Genome Network Project Core Group)"/>
        </authorList>
    </citation>
    <scope>NUCLEOTIDE SEQUENCE</scope>
    <source>
        <strain evidence="1">C57BL/6J</strain>
        <tissue evidence="1">Adipose</tissue>
    </source>
</reference>
<dbReference type="AlphaFoldDB" id="Q8BNP4"/>
<reference evidence="1" key="2">
    <citation type="journal article" date="2000" name="Genome Res.">
        <title>Normalization and subtraction of cap-trapper-selected cDNAs to prepare full-length cDNA libraries for rapid discovery of new genes.</title>
        <authorList>
            <person name="Carninci P."/>
            <person name="Shibata Y."/>
            <person name="Hayatsu N."/>
            <person name="Sugahara Y."/>
            <person name="Shibata K."/>
            <person name="Itoh M."/>
            <person name="Konno H."/>
            <person name="Okazaki Y."/>
            <person name="Muramatsu M."/>
            <person name="Hayashizaki Y."/>
        </authorList>
    </citation>
    <scope>NUCLEOTIDE SEQUENCE</scope>
    <source>
        <strain evidence="1">C57BL/6J</strain>
        <tissue evidence="1">Adipose</tissue>
    </source>
</reference>
<dbReference type="MGI" id="MGI:2444254">
    <property type="gene designation" value="B430209F14Rik"/>
</dbReference>
<reference evidence="1" key="6">
    <citation type="submission" date="2002-04" db="EMBL/GenBank/DDBJ databases">
        <authorList>
            <person name="Adachi J."/>
            <person name="Aizawa K."/>
            <person name="Akimura T."/>
            <person name="Arakawa T."/>
            <person name="Bono H."/>
            <person name="Carninci P."/>
            <person name="Fukuda S."/>
            <person name="Furuno M."/>
            <person name="Hanagaki T."/>
            <person name="Hara A."/>
            <person name="Hashizume W."/>
            <person name="Hayashida K."/>
            <person name="Hayatsu N."/>
            <person name="Hiramoto K."/>
            <person name="Hiraoka T."/>
            <person name="Hirozane T."/>
            <person name="Hori F."/>
            <person name="Imotani K."/>
            <person name="Ishii Y."/>
            <person name="Itoh M."/>
            <person name="Kagawa I."/>
            <person name="Kasukawa T."/>
            <person name="Katoh H."/>
            <person name="Kawai J."/>
            <person name="Kojima Y."/>
            <person name="Kondo S."/>
            <person name="Konno H."/>
            <person name="Kouda M."/>
            <person name="Koya S."/>
            <person name="Kurihara C."/>
            <person name="Matsuyama T."/>
            <person name="Miyazaki A."/>
            <person name="Murata M."/>
            <person name="Nakamura M."/>
            <person name="Nishi K."/>
            <person name="Nomura K."/>
            <person name="Numazaki R."/>
            <person name="Ohno M."/>
            <person name="Ohsato N."/>
            <person name="Okazaki Y."/>
            <person name="Saito R."/>
            <person name="Saitoh H."/>
            <person name="Sakai C."/>
            <person name="Sakai K."/>
            <person name="Sakazume N."/>
            <person name="Sano H."/>
            <person name="Sasaki D."/>
            <person name="Shibata K."/>
            <person name="Shinagawa A."/>
            <person name="Shiraki T."/>
            <person name="Sogabe Y."/>
            <person name="Tagami M."/>
            <person name="Tagawa A."/>
            <person name="Takahashi F."/>
            <person name="Takaku-Akahira S."/>
            <person name="Takeda Y."/>
            <person name="Tanaka T."/>
            <person name="Tomaru A."/>
            <person name="Toya T."/>
            <person name="Yasunishi A."/>
            <person name="Muramatsu M."/>
            <person name="Hayashizaki Y."/>
        </authorList>
    </citation>
    <scope>NUCLEOTIDE SEQUENCE</scope>
    <source>
        <strain evidence="1">C57BL/6J</strain>
        <tissue evidence="1">Adipose</tissue>
    </source>
</reference>
<gene>
    <name evidence="2" type="primary">B430209F14Rik</name>
</gene>
<reference evidence="1" key="3">
    <citation type="journal article" date="2000" name="Genome Res.">
        <title>RIKEN integrated sequence analysis (RISA) system--384-format sequencing pipeline with 384 multicapillary sequencer.</title>
        <authorList>
            <person name="Shibata K."/>
            <person name="Itoh M."/>
            <person name="Aizawa K."/>
            <person name="Nagaoka S."/>
            <person name="Sasaki N."/>
            <person name="Carninci P."/>
            <person name="Konno H."/>
            <person name="Akiyama J."/>
            <person name="Nishi K."/>
            <person name="Kitsunai T."/>
            <person name="Tashiro H."/>
            <person name="Itoh M."/>
            <person name="Sumi N."/>
            <person name="Ishii Y."/>
            <person name="Nakamura S."/>
            <person name="Hazama M."/>
            <person name="Nishine T."/>
            <person name="Harada A."/>
            <person name="Yamamoto R."/>
            <person name="Matsumoto H."/>
            <person name="Sakaguchi S."/>
            <person name="Ikegami T."/>
            <person name="Kashiwagi K."/>
            <person name="Fujiwake S."/>
            <person name="Inoue K."/>
            <person name="Togawa Y."/>
            <person name="Izawa M."/>
            <person name="Ohara E."/>
            <person name="Watahiki M."/>
            <person name="Yoneda Y."/>
            <person name="Ishikawa T."/>
            <person name="Ozawa K."/>
            <person name="Tanaka T."/>
            <person name="Matsuura S."/>
            <person name="Kawai J."/>
            <person name="Okazaki Y."/>
            <person name="Muramatsu M."/>
            <person name="Inoue Y."/>
            <person name="Kira A."/>
            <person name="Hayashizaki Y."/>
        </authorList>
    </citation>
    <scope>NUCLEOTIDE SEQUENCE</scope>
    <source>
        <strain evidence="1">C57BL/6J</strain>
        <tissue evidence="1">Adipose</tissue>
    </source>
</reference>
<sequence length="119" mass="12890">MWILTDGFPFSSRVLVARSSVCEALWSPFIPAGLPRRRGAGVGGRGLGNTAAAGCELTMVAMSSCSLRSTALPFLFKFIVKVFCKEEQNKTNQYNPQTKDCVLLAYFVGKTTPSCSLCL</sequence>
<dbReference type="EMBL" id="AK080921">
    <property type="protein sequence ID" value="BAC38079.1"/>
    <property type="molecule type" value="mRNA"/>
</dbReference>
<organism evidence="1">
    <name type="scientific">Mus musculus</name>
    <name type="common">Mouse</name>
    <dbReference type="NCBI Taxonomy" id="10090"/>
    <lineage>
        <taxon>Eukaryota</taxon>
        <taxon>Metazoa</taxon>
        <taxon>Chordata</taxon>
        <taxon>Craniata</taxon>
        <taxon>Vertebrata</taxon>
        <taxon>Euteleostomi</taxon>
        <taxon>Mammalia</taxon>
        <taxon>Eutheria</taxon>
        <taxon>Euarchontoglires</taxon>
        <taxon>Glires</taxon>
        <taxon>Rodentia</taxon>
        <taxon>Myomorpha</taxon>
        <taxon>Muroidea</taxon>
        <taxon>Muridae</taxon>
        <taxon>Murinae</taxon>
        <taxon>Mus</taxon>
        <taxon>Mus</taxon>
    </lineage>
</organism>
<reference evidence="1" key="4">
    <citation type="journal article" date="2001" name="Nature">
        <title>Functional annotation of a full-length mouse cDNA collection.</title>
        <authorList>
            <consortium name="The RIKEN Genome Exploration Research Group Phase II Team and the FANTOM Consortium"/>
        </authorList>
    </citation>
    <scope>NUCLEOTIDE SEQUENCE</scope>
    <source>
        <strain evidence="1">C57BL/6J</strain>
        <tissue evidence="1">Adipose</tissue>
    </source>
</reference>
<name>Q8BNP4_MOUSE</name>
<proteinExistence type="evidence at transcript level"/>
<dbReference type="AGR" id="MGI:2444254"/>
<protein>
    <submittedName>
        <fullName evidence="1">Uncharacterized protein</fullName>
    </submittedName>
</protein>
<evidence type="ECO:0000313" key="2">
    <source>
        <dbReference type="MGI" id="MGI:2444254"/>
    </source>
</evidence>
<reference evidence="1" key="1">
    <citation type="journal article" date="1999" name="Methods Enzymol.">
        <title>High-efficiency full-length cDNA cloning.</title>
        <authorList>
            <person name="Carninci P."/>
            <person name="Hayashizaki Y."/>
        </authorList>
    </citation>
    <scope>NUCLEOTIDE SEQUENCE</scope>
    <source>
        <strain evidence="1">C57BL/6J</strain>
        <tissue evidence="1">Adipose</tissue>
    </source>
</reference>
<evidence type="ECO:0000313" key="1">
    <source>
        <dbReference type="EMBL" id="BAC38079.1"/>
    </source>
</evidence>
<reference evidence="1" key="8">
    <citation type="journal article" date="2005" name="Science">
        <title>Antisense Transcription in the Mammalian Transcriptome.</title>
        <authorList>
            <consortium name="RIKEN Genome Exploration Research Group and Genome Science Group (Genome Network Project Core Group) and the FANTOM Consortium"/>
        </authorList>
    </citation>
    <scope>NUCLEOTIDE SEQUENCE</scope>
    <source>
        <strain evidence="1">C57BL/6J</strain>
        <tissue evidence="1">Adipose</tissue>
    </source>
</reference>
<accession>Q8BNP4</accession>
<reference evidence="1" key="5">
    <citation type="journal article" date="2002" name="Nature">
        <title>Analysis of the mouse transcriptome based on functional annotation of 60,770 full-length cDNAs.</title>
        <authorList>
            <consortium name="The FANTOM Consortium and the RIKEN Genome Exploration Research Group Phase I and II Team"/>
        </authorList>
    </citation>
    <scope>NUCLEOTIDE SEQUENCE</scope>
    <source>
        <strain evidence="1">C57BL/6J</strain>
        <tissue evidence="1">Adipose</tissue>
    </source>
</reference>